<proteinExistence type="predicted"/>
<comment type="caution">
    <text evidence="2">The sequence shown here is derived from an EMBL/GenBank/DDBJ whole genome shotgun (WGS) entry which is preliminary data.</text>
</comment>
<feature type="compositionally biased region" description="Basic and acidic residues" evidence="1">
    <location>
        <begin position="114"/>
        <end position="136"/>
    </location>
</feature>
<feature type="region of interest" description="Disordered" evidence="1">
    <location>
        <begin position="95"/>
        <end position="145"/>
    </location>
</feature>
<dbReference type="Proteomes" id="UP000289886">
    <property type="component" value="Unassembled WGS sequence"/>
</dbReference>
<keyword evidence="3" id="KW-1185">Reference proteome</keyword>
<evidence type="ECO:0000313" key="2">
    <source>
        <dbReference type="EMBL" id="RXM34828.1"/>
    </source>
</evidence>
<dbReference type="EMBL" id="SCEB01214532">
    <property type="protein sequence ID" value="RXM34828.1"/>
    <property type="molecule type" value="Genomic_DNA"/>
</dbReference>
<dbReference type="AlphaFoldDB" id="A0A444UIB9"/>
<organism evidence="2 3">
    <name type="scientific">Acipenser ruthenus</name>
    <name type="common">Sterlet sturgeon</name>
    <dbReference type="NCBI Taxonomy" id="7906"/>
    <lineage>
        <taxon>Eukaryota</taxon>
        <taxon>Metazoa</taxon>
        <taxon>Chordata</taxon>
        <taxon>Craniata</taxon>
        <taxon>Vertebrata</taxon>
        <taxon>Euteleostomi</taxon>
        <taxon>Actinopterygii</taxon>
        <taxon>Chondrostei</taxon>
        <taxon>Acipenseriformes</taxon>
        <taxon>Acipenseridae</taxon>
        <taxon>Acipenser</taxon>
    </lineage>
</organism>
<evidence type="ECO:0000313" key="3">
    <source>
        <dbReference type="Proteomes" id="UP000289886"/>
    </source>
</evidence>
<evidence type="ECO:0000256" key="1">
    <source>
        <dbReference type="SAM" id="MobiDB-lite"/>
    </source>
</evidence>
<gene>
    <name evidence="2" type="ORF">EOD39_4488</name>
</gene>
<reference evidence="2 3" key="1">
    <citation type="submission" date="2019-01" db="EMBL/GenBank/DDBJ databases">
        <title>Draft Genome and Complete Hox-Cluster Characterization of the Sterlet Sturgeon (Acipenser ruthenus).</title>
        <authorList>
            <person name="Wei Q."/>
        </authorList>
    </citation>
    <scope>NUCLEOTIDE SEQUENCE [LARGE SCALE GENOMIC DNA]</scope>
    <source>
        <strain evidence="2">WHYD16114868_AA</strain>
        <tissue evidence="2">Blood</tissue>
    </source>
</reference>
<protein>
    <submittedName>
        <fullName evidence="2">Uncharacterized protein</fullName>
    </submittedName>
</protein>
<accession>A0A444UIB9</accession>
<sequence>MQSRLVHSVHSASVHMVLDAGSKRCTQCAQCLVHSVRWVLCALSMHNTPVSIVPTVRCTRYSVHLVSMVLSALSAHSAPVLGALGTHTVRCTRRRRKGELEQPGQATALGTRATRVEYKSGDKPANEKGCEGESQRTRTLKWSLR</sequence>
<name>A0A444UIB9_ACIRT</name>